<accession>A0A6J5P3S3</accession>
<organism evidence="1">
    <name type="scientific">uncultured Caudovirales phage</name>
    <dbReference type="NCBI Taxonomy" id="2100421"/>
    <lineage>
        <taxon>Viruses</taxon>
        <taxon>Duplodnaviria</taxon>
        <taxon>Heunggongvirae</taxon>
        <taxon>Uroviricota</taxon>
        <taxon>Caudoviricetes</taxon>
        <taxon>Peduoviridae</taxon>
        <taxon>Maltschvirus</taxon>
        <taxon>Maltschvirus maltsch</taxon>
    </lineage>
</organism>
<protein>
    <submittedName>
        <fullName evidence="1">Uncharacterized protein</fullName>
    </submittedName>
</protein>
<dbReference type="EMBL" id="LR796785">
    <property type="protein sequence ID" value="CAB4166550.1"/>
    <property type="molecule type" value="Genomic_DNA"/>
</dbReference>
<name>A0A6J5P3S3_9CAUD</name>
<proteinExistence type="predicted"/>
<gene>
    <name evidence="1" type="ORF">UFOVP840_38</name>
</gene>
<sequence>MPPAGLDESRFEGDDRLFVTFSRKPVMQPGPSREAGRAIYKEVDFVRIMVPGDKLSIVERPVDEIDRRRFGVKYEKWLSTQSNAVEGTPLSSLPNMTQAKVEEYKFFGIHTVEQLAGAADSVGQKFFGFNEDKRRANAFIELAKGNAPIEKMNEELKVRDAAIEELKAQVASLVRASKRKAEVETE</sequence>
<evidence type="ECO:0000313" key="1">
    <source>
        <dbReference type="EMBL" id="CAB4166550.1"/>
    </source>
</evidence>
<reference evidence="1" key="1">
    <citation type="submission" date="2020-04" db="EMBL/GenBank/DDBJ databases">
        <authorList>
            <person name="Chiriac C."/>
            <person name="Salcher M."/>
            <person name="Ghai R."/>
            <person name="Kavagutti S V."/>
        </authorList>
    </citation>
    <scope>NUCLEOTIDE SEQUENCE</scope>
</reference>